<keyword evidence="2" id="KW-0238">DNA-binding</keyword>
<dbReference type="PATRIC" id="fig|710421.3.peg.3690"/>
<dbReference type="STRING" id="710421.Mycch_3691"/>
<evidence type="ECO:0000256" key="4">
    <source>
        <dbReference type="SAM" id="MobiDB-lite"/>
    </source>
</evidence>
<feature type="domain" description="HTH iclR-type" evidence="5">
    <location>
        <begin position="37"/>
        <end position="98"/>
    </location>
</feature>
<keyword evidence="3" id="KW-0804">Transcription</keyword>
<dbReference type="Gene3D" id="1.10.10.10">
    <property type="entry name" value="Winged helix-like DNA-binding domain superfamily/Winged helix DNA-binding domain"/>
    <property type="match status" value="1"/>
</dbReference>
<dbReference type="Proteomes" id="UP000006057">
    <property type="component" value="Chromosome"/>
</dbReference>
<dbReference type="InterPro" id="IPR014757">
    <property type="entry name" value="Tscrpt_reg_IclR_C"/>
</dbReference>
<keyword evidence="1" id="KW-0805">Transcription regulation</keyword>
<feature type="domain" description="IclR-ED" evidence="6">
    <location>
        <begin position="99"/>
        <end position="254"/>
    </location>
</feature>
<dbReference type="InterPro" id="IPR005471">
    <property type="entry name" value="Tscrpt_reg_IclR_N"/>
</dbReference>
<dbReference type="PANTHER" id="PTHR30136">
    <property type="entry name" value="HELIX-TURN-HELIX TRANSCRIPTIONAL REGULATOR, ICLR FAMILY"/>
    <property type="match status" value="1"/>
</dbReference>
<evidence type="ECO:0000256" key="2">
    <source>
        <dbReference type="ARBA" id="ARBA00023125"/>
    </source>
</evidence>
<dbReference type="SUPFAM" id="SSF55781">
    <property type="entry name" value="GAF domain-like"/>
    <property type="match status" value="1"/>
</dbReference>
<reference evidence="7 8" key="1">
    <citation type="submission" date="2012-06" db="EMBL/GenBank/DDBJ databases">
        <title>Complete sequence of chromosome of Mycobacterium chubuense NBB4.</title>
        <authorList>
            <consortium name="US DOE Joint Genome Institute"/>
            <person name="Lucas S."/>
            <person name="Han J."/>
            <person name="Lapidus A."/>
            <person name="Cheng J.-F."/>
            <person name="Goodwin L."/>
            <person name="Pitluck S."/>
            <person name="Peters L."/>
            <person name="Mikhailova N."/>
            <person name="Teshima H."/>
            <person name="Detter J.C."/>
            <person name="Han C."/>
            <person name="Tapia R."/>
            <person name="Land M."/>
            <person name="Hauser L."/>
            <person name="Kyrpides N."/>
            <person name="Ivanova N."/>
            <person name="Pagani I."/>
            <person name="Mattes T."/>
            <person name="Holmes A."/>
            <person name="Rutledge P."/>
            <person name="Paulsen I."/>
            <person name="Coleman N."/>
            <person name="Woyke T."/>
        </authorList>
    </citation>
    <scope>NUCLEOTIDE SEQUENCE [LARGE SCALE GENOMIC DNA]</scope>
    <source>
        <strain evidence="7 8">NBB4</strain>
    </source>
</reference>
<dbReference type="SUPFAM" id="SSF46785">
    <property type="entry name" value="Winged helix' DNA-binding domain"/>
    <property type="match status" value="1"/>
</dbReference>
<dbReference type="RefSeq" id="WP_014816898.1">
    <property type="nucleotide sequence ID" value="NC_018027.1"/>
</dbReference>
<dbReference type="PROSITE" id="PS51078">
    <property type="entry name" value="ICLR_ED"/>
    <property type="match status" value="1"/>
</dbReference>
<protein>
    <submittedName>
        <fullName evidence="7">Transcriptional regulator</fullName>
    </submittedName>
</protein>
<evidence type="ECO:0000259" key="5">
    <source>
        <dbReference type="PROSITE" id="PS51077"/>
    </source>
</evidence>
<accession>I4BMB7</accession>
<dbReference type="GO" id="GO:0045892">
    <property type="term" value="P:negative regulation of DNA-templated transcription"/>
    <property type="evidence" value="ECO:0007669"/>
    <property type="project" value="TreeGrafter"/>
</dbReference>
<feature type="region of interest" description="Disordered" evidence="4">
    <location>
        <begin position="1"/>
        <end position="34"/>
    </location>
</feature>
<dbReference type="EMBL" id="CP003053">
    <property type="protein sequence ID" value="AFM18424.1"/>
    <property type="molecule type" value="Genomic_DNA"/>
</dbReference>
<dbReference type="Gene3D" id="3.30.450.40">
    <property type="match status" value="2"/>
</dbReference>
<name>I4BMB7_MYCCN</name>
<dbReference type="HOGENOM" id="CLU_062618_5_4_11"/>
<dbReference type="KEGG" id="mcb:Mycch_3691"/>
<dbReference type="OrthoDB" id="156285at2"/>
<dbReference type="PROSITE" id="PS51077">
    <property type="entry name" value="HTH_ICLR"/>
    <property type="match status" value="1"/>
</dbReference>
<gene>
    <name evidence="7" type="ordered locus">Mycch_3691</name>
</gene>
<keyword evidence="8" id="KW-1185">Reference proteome</keyword>
<dbReference type="SMART" id="SM00346">
    <property type="entry name" value="HTH_ICLR"/>
    <property type="match status" value="1"/>
</dbReference>
<evidence type="ECO:0000313" key="8">
    <source>
        <dbReference type="Proteomes" id="UP000006057"/>
    </source>
</evidence>
<dbReference type="Pfam" id="PF01614">
    <property type="entry name" value="IclR_C"/>
    <property type="match status" value="1"/>
</dbReference>
<sequence length="254" mass="26771" precursor="true">MNRPSGAASRVLASGERSDPPAPPPANAVAAGGVPGSQTLARGLNALQLVASSPTGMTVNQVADDIGVHRTIAYRLLSTLAQYRFVAKGEDGRYRSAAALAVLGASFDNNVRQLCVPTLRNLADELGTTVSLLVAEGDQQVAVAVMVPTNVYYQLAFHEGSRYPLERGAAGIALLASMPPRPGERDLVPQTRQRGWVITHGEIEPNTYGLAVPVRRRPPSPPTCLNLISHREDVVLGGRGSVIKAADELSAILS</sequence>
<dbReference type="InterPro" id="IPR036390">
    <property type="entry name" value="WH_DNA-bd_sf"/>
</dbReference>
<evidence type="ECO:0000256" key="1">
    <source>
        <dbReference type="ARBA" id="ARBA00023015"/>
    </source>
</evidence>
<dbReference type="AlphaFoldDB" id="I4BMB7"/>
<dbReference type="PANTHER" id="PTHR30136:SF24">
    <property type="entry name" value="HTH-TYPE TRANSCRIPTIONAL REPRESSOR ALLR"/>
    <property type="match status" value="1"/>
</dbReference>
<dbReference type="eggNOG" id="COG1414">
    <property type="taxonomic scope" value="Bacteria"/>
</dbReference>
<evidence type="ECO:0000256" key="3">
    <source>
        <dbReference type="ARBA" id="ARBA00023163"/>
    </source>
</evidence>
<organism evidence="7 8">
    <name type="scientific">Mycolicibacterium chubuense (strain NBB4)</name>
    <name type="common">Mycobacterium chubuense</name>
    <dbReference type="NCBI Taxonomy" id="710421"/>
    <lineage>
        <taxon>Bacteria</taxon>
        <taxon>Bacillati</taxon>
        <taxon>Actinomycetota</taxon>
        <taxon>Actinomycetes</taxon>
        <taxon>Mycobacteriales</taxon>
        <taxon>Mycobacteriaceae</taxon>
        <taxon>Mycolicibacterium</taxon>
    </lineage>
</organism>
<dbReference type="InterPro" id="IPR036388">
    <property type="entry name" value="WH-like_DNA-bd_sf"/>
</dbReference>
<dbReference type="InterPro" id="IPR050707">
    <property type="entry name" value="HTH_MetabolicPath_Reg"/>
</dbReference>
<proteinExistence type="predicted"/>
<dbReference type="Pfam" id="PF09339">
    <property type="entry name" value="HTH_IclR"/>
    <property type="match status" value="1"/>
</dbReference>
<evidence type="ECO:0000313" key="7">
    <source>
        <dbReference type="EMBL" id="AFM18424.1"/>
    </source>
</evidence>
<dbReference type="GO" id="GO:0003700">
    <property type="term" value="F:DNA-binding transcription factor activity"/>
    <property type="evidence" value="ECO:0007669"/>
    <property type="project" value="TreeGrafter"/>
</dbReference>
<evidence type="ECO:0000259" key="6">
    <source>
        <dbReference type="PROSITE" id="PS51078"/>
    </source>
</evidence>
<dbReference type="InterPro" id="IPR029016">
    <property type="entry name" value="GAF-like_dom_sf"/>
</dbReference>
<dbReference type="GO" id="GO:0003677">
    <property type="term" value="F:DNA binding"/>
    <property type="evidence" value="ECO:0007669"/>
    <property type="project" value="UniProtKB-KW"/>
</dbReference>